<dbReference type="Proteomes" id="UP001549921">
    <property type="component" value="Unassembled WGS sequence"/>
</dbReference>
<dbReference type="Gene3D" id="1.10.2080.10">
    <property type="entry name" value="Insect odorant-binding protein A10/Ejaculatory bulb-specific protein 3"/>
    <property type="match status" value="2"/>
</dbReference>
<organism evidence="2 3">
    <name type="scientific">Loxostege sticticalis</name>
    <name type="common">Beet webworm moth</name>
    <dbReference type="NCBI Taxonomy" id="481309"/>
    <lineage>
        <taxon>Eukaryota</taxon>
        <taxon>Metazoa</taxon>
        <taxon>Ecdysozoa</taxon>
        <taxon>Arthropoda</taxon>
        <taxon>Hexapoda</taxon>
        <taxon>Insecta</taxon>
        <taxon>Pterygota</taxon>
        <taxon>Neoptera</taxon>
        <taxon>Endopterygota</taxon>
        <taxon>Lepidoptera</taxon>
        <taxon>Glossata</taxon>
        <taxon>Ditrysia</taxon>
        <taxon>Pyraloidea</taxon>
        <taxon>Crambidae</taxon>
        <taxon>Pyraustinae</taxon>
        <taxon>Loxostege</taxon>
    </lineage>
</organism>
<evidence type="ECO:0008006" key="4">
    <source>
        <dbReference type="Google" id="ProtNLM"/>
    </source>
</evidence>
<name>A0ABD0SLQ4_LOXSC</name>
<reference evidence="2 3" key="1">
    <citation type="submission" date="2024-06" db="EMBL/GenBank/DDBJ databases">
        <title>A chromosome-level genome assembly of beet webworm, Loxostege sticticalis.</title>
        <authorList>
            <person name="Zhang Y."/>
        </authorList>
    </citation>
    <scope>NUCLEOTIDE SEQUENCE [LARGE SCALE GENOMIC DNA]</scope>
    <source>
        <strain evidence="2">AQ028</strain>
        <tissue evidence="2">Male pupae</tissue>
    </source>
</reference>
<evidence type="ECO:0000256" key="1">
    <source>
        <dbReference type="SAM" id="SignalP"/>
    </source>
</evidence>
<keyword evidence="1" id="KW-0732">Signal</keyword>
<feature type="signal peptide" evidence="1">
    <location>
        <begin position="1"/>
        <end position="18"/>
    </location>
</feature>
<evidence type="ECO:0000313" key="3">
    <source>
        <dbReference type="Proteomes" id="UP001549921"/>
    </source>
</evidence>
<evidence type="ECO:0000313" key="2">
    <source>
        <dbReference type="EMBL" id="KAL0820532.1"/>
    </source>
</evidence>
<sequence length="266" mass="30743">MSTKCLIVLCCVVVVALARPNDKYTDKYDNLNIQEILENKRLLKAYVDCVLGQGKCSPDGKELKEHLQEAIETGCEKCTEAQEKGAYTAIEYLIKNELDIWRQLAAKFDPEGKWRKTYEDRARANGIVIPEMRHFILLSVLALVALSLAEEEKEKKEEKAEEKYTDRFDDINFEEILANRRLLVPYLKCVLDKGRCTPEGKELKVHIQDAMQTACAKCTDKQKVGARRVVNHIREKEQEYWEELLSKYDPKGEYKSIYEPFLAGKE</sequence>
<dbReference type="PANTHER" id="PTHR11257:SF12">
    <property type="entry name" value="EJACULATORY BULB-SPECIFIC PROTEIN 3-RELATED"/>
    <property type="match status" value="1"/>
</dbReference>
<accession>A0ABD0SLQ4</accession>
<dbReference type="InterPro" id="IPR036682">
    <property type="entry name" value="OS_D_A10/PebIII_sf"/>
</dbReference>
<dbReference type="AlphaFoldDB" id="A0ABD0SLQ4"/>
<dbReference type="EMBL" id="JBEDNZ010000019">
    <property type="protein sequence ID" value="KAL0820532.1"/>
    <property type="molecule type" value="Genomic_DNA"/>
</dbReference>
<dbReference type="SUPFAM" id="SSF100910">
    <property type="entry name" value="Chemosensory protein Csp2"/>
    <property type="match status" value="2"/>
</dbReference>
<proteinExistence type="predicted"/>
<gene>
    <name evidence="2" type="ORF">ABMA28_006386</name>
</gene>
<dbReference type="InterPro" id="IPR005055">
    <property type="entry name" value="A10/PebIII"/>
</dbReference>
<dbReference type="PANTHER" id="PTHR11257">
    <property type="entry name" value="CHEMOSENSORY PROTEIN-RELATED"/>
    <property type="match status" value="1"/>
</dbReference>
<dbReference type="Pfam" id="PF03392">
    <property type="entry name" value="OS-D"/>
    <property type="match status" value="2"/>
</dbReference>
<feature type="chain" id="PRO_5044863669" description="Chemosensory protein" evidence="1">
    <location>
        <begin position="19"/>
        <end position="266"/>
    </location>
</feature>
<protein>
    <recommendedName>
        <fullName evidence="4">Chemosensory protein</fullName>
    </recommendedName>
</protein>
<comment type="caution">
    <text evidence="2">The sequence shown here is derived from an EMBL/GenBank/DDBJ whole genome shotgun (WGS) entry which is preliminary data.</text>
</comment>